<dbReference type="InterPro" id="IPR006886">
    <property type="entry name" value="RNA_pol_III_Rpc5"/>
</dbReference>
<sequence length="662" mass="74538">MSGASMEDDPVVQEIDVFLSHELEDHLALFQFPLRPSHLPYDLSKGSKARVKQTMRGPKFEIAYKVNKESENFDQARQEEPELVYYDSNNVTLSSEPVTARGNLALGVLRGSELHLTPIGLGAHQLRPTFPHVDTLDGERKEAKKKAEEAALPGSQLLESSLEEKKEEKKLMQVQIRRRETDRLKQARVSSFAYFEAFEQKSLWNEMEYKGLGDPDVDEEYGHLFCKSERNVALMTNPVQYLESLCPVRSSSGKEESTIPTSISDSPFYVPPGQEPGIACHMGAKTVVARSDLRHMRPQEKIEAVMKQLHVCSFQRLVSILEETGTVIFKSQVDEEKEEGGGTVGFAPDEILDWVQKFSVLVQGVWVVRSDLVKSNPVEITVRDRILSTFGESRRIHRDEVNALPWLGQPGTAKLLSEVMSIGDIQTLLEEVAEKDESRYWEFKVSTDNFFIRAFPNVVKSNAAWWKQRVTELNTAKPEELRQIASSLAPSLFVESGREGMEVEGRGEGEGEEGSEKKEESGGEVNVAAISSARKLLREIIREYLNEMGTASSSILRDLFLDQKEKNEQLAHATDDSFRAVLSEEAVSLHGVYCLKSVEDSDIDPYRDIIISLFRARMSLRKSDVNAAVKRVMGEEIPTDIYIRVMKSLAVQRAGSWTFKGN</sequence>
<evidence type="ECO:0008006" key="3">
    <source>
        <dbReference type="Google" id="ProtNLM"/>
    </source>
</evidence>
<dbReference type="Pfam" id="PF04801">
    <property type="entry name" value="RPC5"/>
    <property type="match status" value="1"/>
</dbReference>
<reference evidence="2" key="1">
    <citation type="submission" date="2021-01" db="EMBL/GenBank/DDBJ databases">
        <authorList>
            <person name="Corre E."/>
            <person name="Pelletier E."/>
            <person name="Niang G."/>
            <person name="Scheremetjew M."/>
            <person name="Finn R."/>
            <person name="Kale V."/>
            <person name="Holt S."/>
            <person name="Cochrane G."/>
            <person name="Meng A."/>
            <person name="Brown T."/>
            <person name="Cohen L."/>
        </authorList>
    </citation>
    <scope>NUCLEOTIDE SEQUENCE</scope>
    <source>
        <strain evidence="2">NIES-2562</strain>
    </source>
</reference>
<feature type="region of interest" description="Disordered" evidence="1">
    <location>
        <begin position="498"/>
        <end position="525"/>
    </location>
</feature>
<proteinExistence type="predicted"/>
<organism evidence="2">
    <name type="scientific">Palpitomonas bilix</name>
    <dbReference type="NCBI Taxonomy" id="652834"/>
    <lineage>
        <taxon>Eukaryota</taxon>
        <taxon>Eukaryota incertae sedis</taxon>
    </lineage>
</organism>
<feature type="compositionally biased region" description="Basic and acidic residues" evidence="1">
    <location>
        <begin position="498"/>
        <end position="521"/>
    </location>
</feature>
<feature type="region of interest" description="Disordered" evidence="1">
    <location>
        <begin position="136"/>
        <end position="164"/>
    </location>
</feature>
<name>A0A7S3LVA7_9EUKA</name>
<evidence type="ECO:0000256" key="1">
    <source>
        <dbReference type="SAM" id="MobiDB-lite"/>
    </source>
</evidence>
<dbReference type="EMBL" id="HBIB01043180">
    <property type="protein sequence ID" value="CAE0265909.1"/>
    <property type="molecule type" value="Transcribed_RNA"/>
</dbReference>
<dbReference type="GO" id="GO:0042797">
    <property type="term" value="P:tRNA transcription by RNA polymerase III"/>
    <property type="evidence" value="ECO:0007669"/>
    <property type="project" value="TreeGrafter"/>
</dbReference>
<evidence type="ECO:0000313" key="2">
    <source>
        <dbReference type="EMBL" id="CAE0265909.1"/>
    </source>
</evidence>
<dbReference type="AlphaFoldDB" id="A0A7S3LVA7"/>
<dbReference type="PANTHER" id="PTHR12069">
    <property type="entry name" value="DNA-DIRECTED RNA POLYMERASES III 80 KDA POLYPEPTIDE RNA POLYMERASE III SUBUNIT 5"/>
    <property type="match status" value="1"/>
</dbReference>
<gene>
    <name evidence="2" type="ORF">PBIL07802_LOCUS28247</name>
</gene>
<accession>A0A7S3LVA7</accession>
<dbReference type="GO" id="GO:0005666">
    <property type="term" value="C:RNA polymerase III complex"/>
    <property type="evidence" value="ECO:0007669"/>
    <property type="project" value="TreeGrafter"/>
</dbReference>
<feature type="compositionally biased region" description="Basic and acidic residues" evidence="1">
    <location>
        <begin position="136"/>
        <end position="149"/>
    </location>
</feature>
<protein>
    <recommendedName>
        <fullName evidence="3">DNA-directed RNA polymerase III subunit RPC5</fullName>
    </recommendedName>
</protein>
<dbReference type="PANTHER" id="PTHR12069:SF0">
    <property type="entry name" value="DNA-DIRECTED RNA POLYMERASE III SUBUNIT RPC5"/>
    <property type="match status" value="1"/>
</dbReference>